<feature type="compositionally biased region" description="Basic and acidic residues" evidence="4">
    <location>
        <begin position="246"/>
        <end position="258"/>
    </location>
</feature>
<evidence type="ECO:0000256" key="1">
    <source>
        <dbReference type="ARBA" id="ARBA00022490"/>
    </source>
</evidence>
<evidence type="ECO:0000256" key="4">
    <source>
        <dbReference type="SAM" id="MobiDB-lite"/>
    </source>
</evidence>
<feature type="compositionally biased region" description="Basic and acidic residues" evidence="4">
    <location>
        <begin position="197"/>
        <end position="210"/>
    </location>
</feature>
<feature type="compositionally biased region" description="Low complexity" evidence="4">
    <location>
        <begin position="646"/>
        <end position="658"/>
    </location>
</feature>
<dbReference type="PANTHER" id="PTHR22997">
    <property type="entry name" value="PIH1 DOMAIN-CONTAINING PROTEIN 1"/>
    <property type="match status" value="1"/>
</dbReference>
<evidence type="ECO:0000259" key="6">
    <source>
        <dbReference type="Pfam" id="PF18201"/>
    </source>
</evidence>
<protein>
    <recommendedName>
        <fullName evidence="3">Protein kintoun</fullName>
    </recommendedName>
    <alternativeName>
        <fullName evidence="3">Dynein assembly factor 2, axonemal homolog</fullName>
    </alternativeName>
</protein>
<comment type="subcellular location">
    <subcellularLocation>
        <location evidence="3">Cytoplasm</location>
    </subcellularLocation>
    <subcellularLocation>
        <location evidence="2">Dynein axonemal particle</location>
    </subcellularLocation>
</comment>
<comment type="function">
    <text evidence="3">Required for cytoplasmic pre-assembly of axonemal dyneins, thereby playing a central role in motility in cilia and flagella. Involved in pre-assembly of dynein arm complexes in the cytoplasm before intraflagellar transport loads them for the ciliary compartment.</text>
</comment>
<gene>
    <name evidence="7" type="ORF">GSLYS_00005339001</name>
</gene>
<dbReference type="PANTHER" id="PTHR22997:SF3">
    <property type="entry name" value="PROTEIN KINTOUN"/>
    <property type="match status" value="1"/>
</dbReference>
<evidence type="ECO:0000313" key="7">
    <source>
        <dbReference type="EMBL" id="CAL1531244.1"/>
    </source>
</evidence>
<dbReference type="Pfam" id="PF18201">
    <property type="entry name" value="PIH1_CS"/>
    <property type="match status" value="1"/>
</dbReference>
<dbReference type="AlphaFoldDB" id="A0AAV2HBG7"/>
<feature type="compositionally biased region" description="Polar residues" evidence="4">
    <location>
        <begin position="668"/>
        <end position="679"/>
    </location>
</feature>
<dbReference type="EMBL" id="CAXITT010000084">
    <property type="protein sequence ID" value="CAL1531244.1"/>
    <property type="molecule type" value="Genomic_DNA"/>
</dbReference>
<dbReference type="InterPro" id="IPR008978">
    <property type="entry name" value="HSP20-like_chaperone"/>
</dbReference>
<evidence type="ECO:0000256" key="3">
    <source>
        <dbReference type="HAMAP-Rule" id="MF_03069"/>
    </source>
</evidence>
<feature type="domain" description="PIH1D1/2/3 CS-like" evidence="6">
    <location>
        <begin position="258"/>
        <end position="358"/>
    </location>
</feature>
<name>A0AAV2HBG7_LYMST</name>
<keyword evidence="1 3" id="KW-0963">Cytoplasm</keyword>
<dbReference type="HAMAP" id="MF_03069">
    <property type="entry name" value="Kintoun"/>
    <property type="match status" value="1"/>
</dbReference>
<feature type="region of interest" description="Disordered" evidence="4">
    <location>
        <begin position="96"/>
        <end position="116"/>
    </location>
</feature>
<feature type="compositionally biased region" description="Basic and acidic residues" evidence="4">
    <location>
        <begin position="747"/>
        <end position="756"/>
    </location>
</feature>
<keyword evidence="8" id="KW-1185">Reference proteome</keyword>
<dbReference type="InterPro" id="IPR012981">
    <property type="entry name" value="PIH1_N"/>
</dbReference>
<dbReference type="GO" id="GO:0060285">
    <property type="term" value="P:cilium-dependent cell motility"/>
    <property type="evidence" value="ECO:0007669"/>
    <property type="project" value="UniProtKB-UniRule"/>
</dbReference>
<evidence type="ECO:0000259" key="5">
    <source>
        <dbReference type="Pfam" id="PF08190"/>
    </source>
</evidence>
<sequence>MASEHVFDDLNLSTDEVKRLGEALKDEQFRKLLVEYAEEISNPENKRKAEEEIAMMESERGMNVQFVHPAPGYVLKTTVDGSKKAFINICQNDKIDKPKSERKTGPDGKNGLLWKIPHSFAPPKEDLDKTKKTCQVFDVVFHPDTYRMAMKNERFKKLVEDTALEGIERQFGVTLDKNNIKRPKLKFKGTPVATVIRERKSDTKPNKTDPDDILNQMPYPYDSKTSAEKAAENEAKHLKKKAGKSNKSESESKVDNKFTEPKYTITHLSHIDMSEYRNAPDAKTSTRPKELVIKIELPLLSSAAQANLDIFEKKMVLTSVAPAAYKLDLSLPYPVNEDEGSAKFDKAKRTLTVTLPVLRAPTPPLPFADDNNAKDGKLIEVLSGDAMVKQGNSDNAEYLKKEPNQSADVFDNEQTLRADIEILNDNNRRETHFPQNVKFVLPEYLFSQDNETVSFVIRVKNIEAKSVKMFFPQNCIAIVQFISYGAGCFPVYYCLYVRFPGQCRISSEHCSVDVSNDNLVFLILKHKSSRGLWDSFEIGAHEKELQTQQFLTESNLQRELSDLDKAAETSMPVQVDNKPELTVVKMDETKLTIDIKPPKSKKYKHEYIEDEGIEDEEYDPPSSAEIEVVHKHPAPNLHSILKARSPSESSEEVVVMDPESPRSEGEELSSSYTKKRSVSFSNHVDRASFKSFASVSSMTPALKSKRRRQRKREEKKNGRVRRTSEGTSSSEECLQIGDSYSFSEGETSDKLVDRSKVMLSRTMSDPGPNTLVPELSGKKNGKKGKKGKKLEKGSGESESIPQAADVLDFRTSKPINEHVEIFSLSNVVNGVQGTNGSCAEDHIDPFDRDAKIRENLVPNDENNKRKDAEKNKKIISEIKNKLAGGDASSEKAAKGCDSDDDDFVDAVSSMTEEFDEKVAFIDVNGDVDKGRDESGGKQVMEVRDEKVSGEFIKGDKNSIEGLSKNNVKEKPDVETMLSWEECPQVNGGEHVTQCDVEFTNTMIYELDFD</sequence>
<comment type="similarity">
    <text evidence="3">Belongs to the PIH1 family. Kintoun subfamily.</text>
</comment>
<feature type="compositionally biased region" description="Basic and acidic residues" evidence="4">
    <location>
        <begin position="225"/>
        <end position="236"/>
    </location>
</feature>
<proteinExistence type="inferred from homology"/>
<dbReference type="GO" id="GO:0120293">
    <property type="term" value="C:dynein axonemal particle"/>
    <property type="evidence" value="ECO:0007669"/>
    <property type="project" value="UniProtKB-SubCell"/>
</dbReference>
<evidence type="ECO:0000256" key="2">
    <source>
        <dbReference type="ARBA" id="ARBA00024190"/>
    </source>
</evidence>
<feature type="region of interest" description="Disordered" evidence="4">
    <location>
        <begin position="642"/>
        <end position="679"/>
    </location>
</feature>
<reference evidence="7 8" key="1">
    <citation type="submission" date="2024-04" db="EMBL/GenBank/DDBJ databases">
        <authorList>
            <consortium name="Genoscope - CEA"/>
            <person name="William W."/>
        </authorList>
    </citation>
    <scope>NUCLEOTIDE SEQUENCE [LARGE SCALE GENOMIC DNA]</scope>
</reference>
<feature type="compositionally biased region" description="Basic residues" evidence="4">
    <location>
        <begin position="779"/>
        <end position="789"/>
    </location>
</feature>
<dbReference type="SUPFAM" id="SSF49764">
    <property type="entry name" value="HSP20-like chaperones"/>
    <property type="match status" value="1"/>
</dbReference>
<feature type="compositionally biased region" description="Basic and acidic residues" evidence="4">
    <location>
        <begin position="96"/>
        <end position="106"/>
    </location>
</feature>
<dbReference type="InterPro" id="IPR041442">
    <property type="entry name" value="PIH1D1/2/3_CS-like"/>
</dbReference>
<organism evidence="7 8">
    <name type="scientific">Lymnaea stagnalis</name>
    <name type="common">Great pond snail</name>
    <name type="synonym">Helix stagnalis</name>
    <dbReference type="NCBI Taxonomy" id="6523"/>
    <lineage>
        <taxon>Eukaryota</taxon>
        <taxon>Metazoa</taxon>
        <taxon>Spiralia</taxon>
        <taxon>Lophotrochozoa</taxon>
        <taxon>Mollusca</taxon>
        <taxon>Gastropoda</taxon>
        <taxon>Heterobranchia</taxon>
        <taxon>Euthyneura</taxon>
        <taxon>Panpulmonata</taxon>
        <taxon>Hygrophila</taxon>
        <taxon>Lymnaeoidea</taxon>
        <taxon>Lymnaeidae</taxon>
        <taxon>Lymnaea</taxon>
    </lineage>
</organism>
<dbReference type="InterPro" id="IPR050734">
    <property type="entry name" value="PIH1/Kintoun_subfamily"/>
</dbReference>
<dbReference type="Pfam" id="PF08190">
    <property type="entry name" value="PIH1"/>
    <property type="match status" value="1"/>
</dbReference>
<dbReference type="GO" id="GO:0070286">
    <property type="term" value="P:axonemal dynein complex assembly"/>
    <property type="evidence" value="ECO:0007669"/>
    <property type="project" value="UniProtKB-UniRule"/>
</dbReference>
<accession>A0AAV2HBG7</accession>
<comment type="caution">
    <text evidence="7">The sequence shown here is derived from an EMBL/GenBank/DDBJ whole genome shotgun (WGS) entry which is preliminary data.</text>
</comment>
<dbReference type="Proteomes" id="UP001497497">
    <property type="component" value="Unassembled WGS sequence"/>
</dbReference>
<feature type="domain" description="PIH1 N-terminal" evidence="5">
    <location>
        <begin position="40"/>
        <end position="202"/>
    </location>
</feature>
<feature type="region of interest" description="Disordered" evidence="4">
    <location>
        <begin position="197"/>
        <end position="258"/>
    </location>
</feature>
<feature type="region of interest" description="Disordered" evidence="4">
    <location>
        <begin position="694"/>
        <end position="802"/>
    </location>
</feature>
<evidence type="ECO:0000313" key="8">
    <source>
        <dbReference type="Proteomes" id="UP001497497"/>
    </source>
</evidence>
<dbReference type="InterPro" id="IPR034727">
    <property type="entry name" value="Kintoun"/>
</dbReference>
<dbReference type="Gene3D" id="2.60.40.790">
    <property type="match status" value="1"/>
</dbReference>